<protein>
    <submittedName>
        <fullName evidence="4">Uncharacterized protein</fullName>
    </submittedName>
</protein>
<dbReference type="RefSeq" id="WP_380079083.1">
    <property type="nucleotide sequence ID" value="NZ_JBHSGO010000184.1"/>
</dbReference>
<keyword evidence="3" id="KW-0378">Hydrolase</keyword>
<dbReference type="Proteomes" id="UP001596020">
    <property type="component" value="Unassembled WGS sequence"/>
</dbReference>
<dbReference type="InterPro" id="IPR013783">
    <property type="entry name" value="Ig-like_fold"/>
</dbReference>
<evidence type="ECO:0000256" key="1">
    <source>
        <dbReference type="ARBA" id="ARBA00006067"/>
    </source>
</evidence>
<comment type="similarity">
    <text evidence="1">Belongs to the peptidase C25 family.</text>
</comment>
<evidence type="ECO:0000313" key="4">
    <source>
        <dbReference type="EMBL" id="MFC4666225.1"/>
    </source>
</evidence>
<evidence type="ECO:0000256" key="3">
    <source>
        <dbReference type="ARBA" id="ARBA00022807"/>
    </source>
</evidence>
<sequence length="625" mass="70261">MSLFFLTINAQKFYNCGQRQSFRSEAPTSAPTDGFSYCDRHSNPYRLGAGVGTNTPTRLMAFMRLPPLSSDHKLSWFSFYSLADDEHGAFVVLDGNFIVSYLMDVKIKEGWNTVKLAKPLTLRGDNCLGYMVHSTNEMLRPLAFDLSTTIPTSSYLADMNSDDYLDLGYSPEVADITNNNYGNLMAIAGIEGPDVEHMAAITDIDGSHYLSSGESTKIKVKVRNIGTKEITSLGLVATLENGEKQNINATTNIPVANEMEVPVDFKAPKAGFDTYAAFRLPTINGYKQLLDQPMTPFFYNVKDDTKFIPVKDVLIEQFVTEMSMNAAQRYPIFKAAIESLRKDGYNVSVIRHHAGYLKDFLTLEPSQELSEYLFNTIGGFSHGTTIDRLTLGQYRMKRLSDPFVMGDDFYDYAKKVLMREIQFGEITKVLFKGGNKIEIYGKIYKGVDPNDLYLNVVLTESDIEPEQQVNGTPDYRHDDAPRIFMTGAFGTQMTVNPDGTFVYSGGYGILPGNWDELKMKVVIFGTHHRDEFTDSYFRHRVLFSKTVDFGYNYEPTSSQTPELQKPVVTMIGNRLSIAGQYDECLVFDMNGRIVANMGNATLPQGLYVVKVKSFGHDYIYKVDVK</sequence>
<proteinExistence type="inferred from homology"/>
<comment type="caution">
    <text evidence="4">The sequence shown here is derived from an EMBL/GenBank/DDBJ whole genome shotgun (WGS) entry which is preliminary data.</text>
</comment>
<evidence type="ECO:0000313" key="5">
    <source>
        <dbReference type="Proteomes" id="UP001596020"/>
    </source>
</evidence>
<reference evidence="5" key="1">
    <citation type="journal article" date="2019" name="Int. J. Syst. Evol. Microbiol.">
        <title>The Global Catalogue of Microorganisms (GCM) 10K type strain sequencing project: providing services to taxonomists for standard genome sequencing and annotation.</title>
        <authorList>
            <consortium name="The Broad Institute Genomics Platform"/>
            <consortium name="The Broad Institute Genome Sequencing Center for Infectious Disease"/>
            <person name="Wu L."/>
            <person name="Ma J."/>
        </authorList>
    </citation>
    <scope>NUCLEOTIDE SEQUENCE [LARGE SCALE GENOMIC DNA]</scope>
    <source>
        <strain evidence="5">CGMCC 4.7357</strain>
    </source>
</reference>
<dbReference type="Gene3D" id="2.60.40.10">
    <property type="entry name" value="Immunoglobulins"/>
    <property type="match status" value="1"/>
</dbReference>
<keyword evidence="5" id="KW-1185">Reference proteome</keyword>
<keyword evidence="2" id="KW-0645">Protease</keyword>
<dbReference type="EMBL" id="JBHSGO010000184">
    <property type="protein sequence ID" value="MFC4666225.1"/>
    <property type="molecule type" value="Genomic_DNA"/>
</dbReference>
<name>A0ABV9K7Q4_9PORP</name>
<keyword evidence="3" id="KW-0788">Thiol protease</keyword>
<accession>A0ABV9K7Q4</accession>
<gene>
    <name evidence="4" type="ORF">ACFO3G_06390</name>
</gene>
<evidence type="ECO:0000256" key="2">
    <source>
        <dbReference type="ARBA" id="ARBA00022670"/>
    </source>
</evidence>
<organism evidence="4 5">
    <name type="scientific">Falsiporphyromonas endometrii</name>
    <dbReference type="NCBI Taxonomy" id="1387297"/>
    <lineage>
        <taxon>Bacteria</taxon>
        <taxon>Pseudomonadati</taxon>
        <taxon>Bacteroidota</taxon>
        <taxon>Bacteroidia</taxon>
        <taxon>Bacteroidales</taxon>
        <taxon>Porphyromonadaceae</taxon>
        <taxon>Falsiporphyromonas</taxon>
    </lineage>
</organism>